<feature type="compositionally biased region" description="Polar residues" evidence="1">
    <location>
        <begin position="181"/>
        <end position="199"/>
    </location>
</feature>
<dbReference type="AlphaFoldDB" id="A0A6B3NCD9"/>
<feature type="region of interest" description="Disordered" evidence="1">
    <location>
        <begin position="111"/>
        <end position="230"/>
    </location>
</feature>
<dbReference type="EMBL" id="JAAHFQ010000089">
    <property type="protein sequence ID" value="NER27301.1"/>
    <property type="molecule type" value="Genomic_DNA"/>
</dbReference>
<comment type="caution">
    <text evidence="3">The sequence shown here is derived from an EMBL/GenBank/DDBJ whole genome shotgun (WGS) entry which is preliminary data.</text>
</comment>
<dbReference type="Pfam" id="PF14218">
    <property type="entry name" value="COP23"/>
    <property type="match status" value="1"/>
</dbReference>
<dbReference type="InterPro" id="IPR025478">
    <property type="entry name" value="COP23"/>
</dbReference>
<keyword evidence="2" id="KW-0732">Signal</keyword>
<gene>
    <name evidence="3" type="ORF">F6J89_06590</name>
</gene>
<feature type="chain" id="PRO_5025596393" evidence="2">
    <location>
        <begin position="26"/>
        <end position="388"/>
    </location>
</feature>
<evidence type="ECO:0000256" key="1">
    <source>
        <dbReference type="SAM" id="MobiDB-lite"/>
    </source>
</evidence>
<proteinExistence type="predicted"/>
<sequence>MNKIHLLALAGIPGLLFLSHHWAKAAEIETLQAKLAVSSLTSKNKIYGTGVGPKPGANVPPPVLPRAGTPVSKSASHTVTVIRRKAEEKERQKQVRIRELDAQIVARKQQEAANRQQWATAQVKPKPAPVPKPQRVTTAPQRRPQPSATRPQRVATTPRRQTQSVTTASQRRPQRVAAKPQRQTQSVTTASQRRPQPSVTRPKRVATTPRRQTQPVTTTQSRPIVKPQPQRVATASLAPKPLASAVETKQLAKKLELEKVSFMCGKDDSVPATFEKKEGKEGLPVILWSSNFFTEAGYDPQTRCQQVSARLETYKNNDELSYITTGKINGQPVVCVTSQEKGSCGEGISVHNGLLFTLKPNESPQERLEQLFAVLHVTEESPLKSLKE</sequence>
<protein>
    <submittedName>
        <fullName evidence="3">Uncharacterized protein</fullName>
    </submittedName>
</protein>
<evidence type="ECO:0000256" key="2">
    <source>
        <dbReference type="SAM" id="SignalP"/>
    </source>
</evidence>
<accession>A0A6B3NCD9</accession>
<feature type="signal peptide" evidence="2">
    <location>
        <begin position="1"/>
        <end position="25"/>
    </location>
</feature>
<name>A0A6B3NCD9_9CYAN</name>
<feature type="compositionally biased region" description="Low complexity" evidence="1">
    <location>
        <begin position="207"/>
        <end position="223"/>
    </location>
</feature>
<feature type="compositionally biased region" description="Polar residues" evidence="1">
    <location>
        <begin position="111"/>
        <end position="120"/>
    </location>
</feature>
<feature type="compositionally biased region" description="Polar residues" evidence="1">
    <location>
        <begin position="135"/>
        <end position="171"/>
    </location>
</feature>
<reference evidence="3" key="1">
    <citation type="submission" date="2019-11" db="EMBL/GenBank/DDBJ databases">
        <title>Genomic insights into an expanded diversity of filamentous marine cyanobacteria reveals the extraordinary biosynthetic potential of Moorea and Okeania.</title>
        <authorList>
            <person name="Ferreira Leao T."/>
            <person name="Wang M."/>
            <person name="Moss N."/>
            <person name="Da Silva R."/>
            <person name="Sanders J."/>
            <person name="Nurk S."/>
            <person name="Gurevich A."/>
            <person name="Humphrey G."/>
            <person name="Reher R."/>
            <person name="Zhu Q."/>
            <person name="Belda-Ferre P."/>
            <person name="Glukhov E."/>
            <person name="Rex R."/>
            <person name="Dorrestein P.C."/>
            <person name="Knight R."/>
            <person name="Pevzner P."/>
            <person name="Gerwick W.H."/>
            <person name="Gerwick L."/>
        </authorList>
    </citation>
    <scope>NUCLEOTIDE SEQUENCE</scope>
    <source>
        <strain evidence="3">SIO1C4</strain>
    </source>
</reference>
<evidence type="ECO:0000313" key="3">
    <source>
        <dbReference type="EMBL" id="NER27301.1"/>
    </source>
</evidence>
<organism evidence="3">
    <name type="scientific">Symploca sp. SIO1C4</name>
    <dbReference type="NCBI Taxonomy" id="2607765"/>
    <lineage>
        <taxon>Bacteria</taxon>
        <taxon>Bacillati</taxon>
        <taxon>Cyanobacteriota</taxon>
        <taxon>Cyanophyceae</taxon>
        <taxon>Coleofasciculales</taxon>
        <taxon>Coleofasciculaceae</taxon>
        <taxon>Symploca</taxon>
    </lineage>
</organism>